<dbReference type="STRING" id="1653334.GA0071312_1982"/>
<dbReference type="AlphaFoldDB" id="A0A0N8KEA9"/>
<reference evidence="2 4" key="1">
    <citation type="submission" date="2015-09" db="EMBL/GenBank/DDBJ databases">
        <title>Identification and resolution of microdiversity through metagenomic sequencing of parallel consortia.</title>
        <authorList>
            <person name="Nelson W.C."/>
            <person name="Romine M.F."/>
            <person name="Lindemann S.R."/>
        </authorList>
    </citation>
    <scope>NUCLEOTIDE SEQUENCE [LARGE SCALE GENOMIC DNA]</scope>
    <source>
        <strain evidence="2">HL-109</strain>
    </source>
</reference>
<dbReference type="Pfam" id="PF14196">
    <property type="entry name" value="ATC_hydrolase"/>
    <property type="match status" value="1"/>
</dbReference>
<dbReference type="GO" id="GO:0016787">
    <property type="term" value="F:hydrolase activity"/>
    <property type="evidence" value="ECO:0007669"/>
    <property type="project" value="UniProtKB-KW"/>
</dbReference>
<proteinExistence type="predicted"/>
<dbReference type="Proteomes" id="UP000182800">
    <property type="component" value="Unassembled WGS sequence"/>
</dbReference>
<reference evidence="3 5" key="2">
    <citation type="submission" date="2016-08" db="EMBL/GenBank/DDBJ databases">
        <authorList>
            <person name="Varghese N."/>
            <person name="Submissions Spin"/>
        </authorList>
    </citation>
    <scope>NUCLEOTIDE SEQUENCE [LARGE SCALE GENOMIC DNA]</scope>
    <source>
        <strain evidence="3 5">HL-109</strain>
    </source>
</reference>
<dbReference type="EMBL" id="FMBM01000002">
    <property type="protein sequence ID" value="SCC81052.1"/>
    <property type="molecule type" value="Genomic_DNA"/>
</dbReference>
<protein>
    <submittedName>
        <fullName evidence="2">L-2-amino-thiazoline-4-carboxylic acid hydrolase</fullName>
    </submittedName>
</protein>
<dbReference type="InterPro" id="IPR026002">
    <property type="entry name" value="ATC_hydrolase-like"/>
</dbReference>
<sequence>MNAKDTNRAVGGESGTDTRPAHPANLSMLEKRRIEAEILKHVYDVLKERGDMALAQDTIRESVRRSSIEQAGRFAAQTAGGTSLDSFVEATKLWEKEDALRIRVKERTETTYVFDVERCRYAEMYKEMGLGEIGHLLSCQRDATFCQGYDSRLKFTRSQTIMQGASHCDFRYDFLSDAEKTQADD</sequence>
<keyword evidence="5" id="KW-1185">Reference proteome</keyword>
<dbReference type="PATRIC" id="fig|1653334.4.peg.2912"/>
<accession>A0A0N8KEA9</accession>
<evidence type="ECO:0000256" key="1">
    <source>
        <dbReference type="SAM" id="MobiDB-lite"/>
    </source>
</evidence>
<dbReference type="OrthoDB" id="9805176at2"/>
<dbReference type="Proteomes" id="UP000050497">
    <property type="component" value="Unassembled WGS sequence"/>
</dbReference>
<dbReference type="RefSeq" id="WP_083204487.1">
    <property type="nucleotide sequence ID" value="NZ_FMBM01000002.1"/>
</dbReference>
<keyword evidence="2" id="KW-0378">Hydrolase</keyword>
<name>A0A0N8KEA9_9HYPH</name>
<evidence type="ECO:0000313" key="2">
    <source>
        <dbReference type="EMBL" id="KPQ10826.1"/>
    </source>
</evidence>
<gene>
    <name evidence="3" type="ORF">GA0071312_1982</name>
    <name evidence="2" type="ORF">HLUCCO17_09055</name>
</gene>
<organism evidence="2 4">
    <name type="scientific">Saliniramus fredricksonii</name>
    <dbReference type="NCBI Taxonomy" id="1653334"/>
    <lineage>
        <taxon>Bacteria</taxon>
        <taxon>Pseudomonadati</taxon>
        <taxon>Pseudomonadota</taxon>
        <taxon>Alphaproteobacteria</taxon>
        <taxon>Hyphomicrobiales</taxon>
        <taxon>Salinarimonadaceae</taxon>
        <taxon>Saliniramus</taxon>
    </lineage>
</organism>
<evidence type="ECO:0000313" key="5">
    <source>
        <dbReference type="Proteomes" id="UP000182800"/>
    </source>
</evidence>
<feature type="region of interest" description="Disordered" evidence="1">
    <location>
        <begin position="1"/>
        <end position="23"/>
    </location>
</feature>
<evidence type="ECO:0000313" key="4">
    <source>
        <dbReference type="Proteomes" id="UP000050497"/>
    </source>
</evidence>
<comment type="caution">
    <text evidence="2">The sequence shown here is derived from an EMBL/GenBank/DDBJ whole genome shotgun (WGS) entry which is preliminary data.</text>
</comment>
<dbReference type="EMBL" id="LJSX01000012">
    <property type="protein sequence ID" value="KPQ10826.1"/>
    <property type="molecule type" value="Genomic_DNA"/>
</dbReference>
<evidence type="ECO:0000313" key="3">
    <source>
        <dbReference type="EMBL" id="SCC81052.1"/>
    </source>
</evidence>